<sequence>MADDCDEFPPIIVNSTLRESVLQFSMPSAEVLASQRARDEECEEELRQLRLQYEKQEATVRLVGCDSSGSESEASLTAAVDALRVTSGSTTPEPDAAQIIAKLANELIEYDTIFLPQYLEVLLTKKRDIICSVTNE</sequence>
<accession>A0A5E4PSY1</accession>
<feature type="non-terminal residue" evidence="2">
    <location>
        <position position="136"/>
    </location>
</feature>
<gene>
    <name evidence="2" type="ORF">LSINAPIS_LOCUS1615</name>
</gene>
<dbReference type="AlphaFoldDB" id="A0A5E4PSY1"/>
<organism evidence="2 3">
    <name type="scientific">Leptidea sinapis</name>
    <dbReference type="NCBI Taxonomy" id="189913"/>
    <lineage>
        <taxon>Eukaryota</taxon>
        <taxon>Metazoa</taxon>
        <taxon>Ecdysozoa</taxon>
        <taxon>Arthropoda</taxon>
        <taxon>Hexapoda</taxon>
        <taxon>Insecta</taxon>
        <taxon>Pterygota</taxon>
        <taxon>Neoptera</taxon>
        <taxon>Endopterygota</taxon>
        <taxon>Lepidoptera</taxon>
        <taxon>Glossata</taxon>
        <taxon>Ditrysia</taxon>
        <taxon>Papilionoidea</taxon>
        <taxon>Pieridae</taxon>
        <taxon>Dismorphiinae</taxon>
        <taxon>Leptidea</taxon>
    </lineage>
</organism>
<feature type="coiled-coil region" evidence="1">
    <location>
        <begin position="32"/>
        <end position="59"/>
    </location>
</feature>
<protein>
    <submittedName>
        <fullName evidence="2">Uncharacterized protein</fullName>
    </submittedName>
</protein>
<dbReference type="Proteomes" id="UP000324832">
    <property type="component" value="Unassembled WGS sequence"/>
</dbReference>
<evidence type="ECO:0000256" key="1">
    <source>
        <dbReference type="SAM" id="Coils"/>
    </source>
</evidence>
<evidence type="ECO:0000313" key="3">
    <source>
        <dbReference type="Proteomes" id="UP000324832"/>
    </source>
</evidence>
<reference evidence="2 3" key="1">
    <citation type="submission" date="2017-07" db="EMBL/GenBank/DDBJ databases">
        <authorList>
            <person name="Talla V."/>
            <person name="Backstrom N."/>
        </authorList>
    </citation>
    <scope>NUCLEOTIDE SEQUENCE [LARGE SCALE GENOMIC DNA]</scope>
</reference>
<dbReference type="EMBL" id="FZQP02000260">
    <property type="protein sequence ID" value="VVC88184.1"/>
    <property type="molecule type" value="Genomic_DNA"/>
</dbReference>
<keyword evidence="1" id="KW-0175">Coiled coil</keyword>
<proteinExistence type="predicted"/>
<keyword evidence="3" id="KW-1185">Reference proteome</keyword>
<evidence type="ECO:0000313" key="2">
    <source>
        <dbReference type="EMBL" id="VVC88184.1"/>
    </source>
</evidence>
<name>A0A5E4PSY1_9NEOP</name>